<gene>
    <name evidence="1" type="ORF">G7Y82_14860</name>
</gene>
<dbReference type="SUPFAM" id="SSF46785">
    <property type="entry name" value="Winged helix' DNA-binding domain"/>
    <property type="match status" value="1"/>
</dbReference>
<evidence type="ECO:0000313" key="1">
    <source>
        <dbReference type="EMBL" id="NKF23598.1"/>
    </source>
</evidence>
<comment type="caution">
    <text evidence="1">The sequence shown here is derived from an EMBL/GenBank/DDBJ whole genome shotgun (WGS) entry which is preliminary data.</text>
</comment>
<reference evidence="1" key="1">
    <citation type="submission" date="2020-03" db="EMBL/GenBank/DDBJ databases">
        <title>Solimonas marina sp. nov., isolated from deep seawater of the Pacific Ocean.</title>
        <authorList>
            <person name="Liu X."/>
            <person name="Lai Q."/>
            <person name="Sun F."/>
            <person name="Gai Y."/>
            <person name="Li G."/>
            <person name="Shao Z."/>
        </authorList>
    </citation>
    <scope>NUCLEOTIDE SEQUENCE</scope>
    <source>
        <strain evidence="1">C16B3</strain>
    </source>
</reference>
<dbReference type="EMBL" id="JAAVXB010000009">
    <property type="protein sequence ID" value="NKF23598.1"/>
    <property type="molecule type" value="Genomic_DNA"/>
</dbReference>
<evidence type="ECO:0000313" key="2">
    <source>
        <dbReference type="Proteomes" id="UP000653472"/>
    </source>
</evidence>
<keyword evidence="2" id="KW-1185">Reference proteome</keyword>
<accession>A0A969WCP8</accession>
<dbReference type="RefSeq" id="WP_168148930.1">
    <property type="nucleotide sequence ID" value="NZ_JAAVXB010000009.1"/>
</dbReference>
<sequence>MDETAAALLDLVGRHDGLSLARAAKALQLSQSQLRRLLAALGPDTTIGGLDLIVVDDGEPARLHLTARAREHLERA</sequence>
<name>A0A969WCP8_9GAMM</name>
<protein>
    <submittedName>
        <fullName evidence="1">Uncharacterized protein</fullName>
    </submittedName>
</protein>
<proteinExistence type="predicted"/>
<dbReference type="Proteomes" id="UP000653472">
    <property type="component" value="Unassembled WGS sequence"/>
</dbReference>
<dbReference type="AlphaFoldDB" id="A0A969WCP8"/>
<dbReference type="InterPro" id="IPR036390">
    <property type="entry name" value="WH_DNA-bd_sf"/>
</dbReference>
<organism evidence="1 2">
    <name type="scientific">Solimonas marina</name>
    <dbReference type="NCBI Taxonomy" id="2714601"/>
    <lineage>
        <taxon>Bacteria</taxon>
        <taxon>Pseudomonadati</taxon>
        <taxon>Pseudomonadota</taxon>
        <taxon>Gammaproteobacteria</taxon>
        <taxon>Nevskiales</taxon>
        <taxon>Nevskiaceae</taxon>
        <taxon>Solimonas</taxon>
    </lineage>
</organism>